<comment type="subcellular location">
    <subcellularLocation>
        <location evidence="1">Cell inner membrane</location>
        <topology evidence="1">Multi-pass membrane protein</topology>
    </subcellularLocation>
</comment>
<dbReference type="RefSeq" id="WP_189399483.1">
    <property type="nucleotide sequence ID" value="NZ_BMXA01000002.1"/>
</dbReference>
<dbReference type="PIRSF" id="PIRSF006603">
    <property type="entry name" value="DinF"/>
    <property type="match status" value="1"/>
</dbReference>
<dbReference type="InterPro" id="IPR048279">
    <property type="entry name" value="MdtK-like"/>
</dbReference>
<feature type="transmembrane region" description="Helical" evidence="10">
    <location>
        <begin position="240"/>
        <end position="265"/>
    </location>
</feature>
<evidence type="ECO:0000256" key="5">
    <source>
        <dbReference type="ARBA" id="ARBA00022692"/>
    </source>
</evidence>
<keyword evidence="5 10" id="KW-0812">Transmembrane</keyword>
<dbReference type="GO" id="GO:0006811">
    <property type="term" value="P:monoatomic ion transport"/>
    <property type="evidence" value="ECO:0007669"/>
    <property type="project" value="UniProtKB-KW"/>
</dbReference>
<dbReference type="GO" id="GO:0005886">
    <property type="term" value="C:plasma membrane"/>
    <property type="evidence" value="ECO:0007669"/>
    <property type="project" value="UniProtKB-SubCell"/>
</dbReference>
<keyword evidence="4" id="KW-1003">Cell membrane</keyword>
<feature type="transmembrane region" description="Helical" evidence="10">
    <location>
        <begin position="188"/>
        <end position="211"/>
    </location>
</feature>
<feature type="transmembrane region" description="Helical" evidence="10">
    <location>
        <begin position="52"/>
        <end position="72"/>
    </location>
</feature>
<keyword evidence="2" id="KW-0813">Transport</keyword>
<evidence type="ECO:0000256" key="10">
    <source>
        <dbReference type="SAM" id="Phobius"/>
    </source>
</evidence>
<dbReference type="EMBL" id="BMXA01000002">
    <property type="protein sequence ID" value="GHA06384.1"/>
    <property type="molecule type" value="Genomic_DNA"/>
</dbReference>
<dbReference type="Pfam" id="PF01554">
    <property type="entry name" value="MatE"/>
    <property type="match status" value="2"/>
</dbReference>
<keyword evidence="3" id="KW-0050">Antiport</keyword>
<evidence type="ECO:0000313" key="11">
    <source>
        <dbReference type="EMBL" id="GHA06384.1"/>
    </source>
</evidence>
<evidence type="ECO:0000256" key="8">
    <source>
        <dbReference type="ARBA" id="ARBA00023136"/>
    </source>
</evidence>
<gene>
    <name evidence="11" type="ORF">GCM10008090_15080</name>
</gene>
<dbReference type="NCBIfam" id="TIGR00797">
    <property type="entry name" value="matE"/>
    <property type="match status" value="1"/>
</dbReference>
<keyword evidence="7" id="KW-0406">Ion transport</keyword>
<evidence type="ECO:0000256" key="1">
    <source>
        <dbReference type="ARBA" id="ARBA00004429"/>
    </source>
</evidence>
<reference evidence="11" key="2">
    <citation type="submission" date="2020-09" db="EMBL/GenBank/DDBJ databases">
        <authorList>
            <person name="Sun Q."/>
            <person name="Kim S."/>
        </authorList>
    </citation>
    <scope>NUCLEOTIDE SEQUENCE</scope>
    <source>
        <strain evidence="11">KCTC 12711</strain>
    </source>
</reference>
<evidence type="ECO:0000256" key="9">
    <source>
        <dbReference type="ARBA" id="ARBA00031636"/>
    </source>
</evidence>
<dbReference type="CDD" id="cd13131">
    <property type="entry name" value="MATE_NorM_like"/>
    <property type="match status" value="1"/>
</dbReference>
<evidence type="ECO:0000256" key="2">
    <source>
        <dbReference type="ARBA" id="ARBA00022448"/>
    </source>
</evidence>
<dbReference type="InterPro" id="IPR050222">
    <property type="entry name" value="MATE_MdtK"/>
</dbReference>
<reference evidence="11" key="1">
    <citation type="journal article" date="2014" name="Int. J. Syst. Evol. Microbiol.">
        <title>Complete genome sequence of Corynebacterium casei LMG S-19264T (=DSM 44701T), isolated from a smear-ripened cheese.</title>
        <authorList>
            <consortium name="US DOE Joint Genome Institute (JGI-PGF)"/>
            <person name="Walter F."/>
            <person name="Albersmeier A."/>
            <person name="Kalinowski J."/>
            <person name="Ruckert C."/>
        </authorList>
    </citation>
    <scope>NUCLEOTIDE SEQUENCE</scope>
    <source>
        <strain evidence="11">KCTC 12711</strain>
    </source>
</reference>
<dbReference type="Proteomes" id="UP000614811">
    <property type="component" value="Unassembled WGS sequence"/>
</dbReference>
<dbReference type="InterPro" id="IPR002528">
    <property type="entry name" value="MATE_fam"/>
</dbReference>
<protein>
    <recommendedName>
        <fullName evidence="9">Multidrug-efflux transporter</fullName>
    </recommendedName>
</protein>
<dbReference type="AlphaFoldDB" id="A0A918VLK6"/>
<feature type="transmembrane region" description="Helical" evidence="10">
    <location>
        <begin position="421"/>
        <end position="440"/>
    </location>
</feature>
<feature type="transmembrane region" description="Helical" evidence="10">
    <location>
        <begin position="92"/>
        <end position="116"/>
    </location>
</feature>
<proteinExistence type="predicted"/>
<keyword evidence="12" id="KW-1185">Reference proteome</keyword>
<feature type="transmembrane region" description="Helical" evidence="10">
    <location>
        <begin position="348"/>
        <end position="377"/>
    </location>
</feature>
<evidence type="ECO:0000256" key="6">
    <source>
        <dbReference type="ARBA" id="ARBA00022989"/>
    </source>
</evidence>
<evidence type="ECO:0000313" key="12">
    <source>
        <dbReference type="Proteomes" id="UP000614811"/>
    </source>
</evidence>
<feature type="transmembrane region" description="Helical" evidence="10">
    <location>
        <begin position="159"/>
        <end position="182"/>
    </location>
</feature>
<dbReference type="GO" id="GO:0042910">
    <property type="term" value="F:xenobiotic transmembrane transporter activity"/>
    <property type="evidence" value="ECO:0007669"/>
    <property type="project" value="InterPro"/>
</dbReference>
<keyword evidence="6 10" id="KW-1133">Transmembrane helix</keyword>
<dbReference type="PANTHER" id="PTHR43298">
    <property type="entry name" value="MULTIDRUG RESISTANCE PROTEIN NORM-RELATED"/>
    <property type="match status" value="1"/>
</dbReference>
<feature type="transmembrane region" description="Helical" evidence="10">
    <location>
        <begin position="271"/>
        <end position="290"/>
    </location>
</feature>
<accession>A0A918VLK6</accession>
<feature type="transmembrane region" description="Helical" evidence="10">
    <location>
        <begin position="311"/>
        <end position="336"/>
    </location>
</feature>
<organism evidence="11 12">
    <name type="scientific">Arenicella chitinivorans</name>
    <dbReference type="NCBI Taxonomy" id="1329800"/>
    <lineage>
        <taxon>Bacteria</taxon>
        <taxon>Pseudomonadati</taxon>
        <taxon>Pseudomonadota</taxon>
        <taxon>Gammaproteobacteria</taxon>
        <taxon>Arenicellales</taxon>
        <taxon>Arenicellaceae</taxon>
        <taxon>Arenicella</taxon>
    </lineage>
</organism>
<evidence type="ECO:0000256" key="7">
    <source>
        <dbReference type="ARBA" id="ARBA00023065"/>
    </source>
</evidence>
<dbReference type="PANTHER" id="PTHR43298:SF2">
    <property type="entry name" value="FMN_FAD EXPORTER YEEO-RELATED"/>
    <property type="match status" value="1"/>
</dbReference>
<sequence length="448" mass="48353">MSRLIPELKSLVMLAAPVSLTQLCLVGMSATDVAIAGQAGTLELAGMNLGANTWNMIIFFFMGVGFATQPLIAKHYGARNDAGVKHQLHQSIWMCFALGVLATLVVWACAALFQFAPFEDDMRTIAQRYLLAISFCAIPITLIPAVRGTLEGMSLTREVFIVNFLAFLLNIPLDYILVNGLFGLPRLGGVGCAWATVALMWLVMIACWLVIHRHGAVREKRLFHRFEAPSIPTIAKTLRLGLPIGVSIVIELSMFAGAGMMIALFGVVQAGAHAVAITVASMSFMLYMGLGQGVTIRASQFLGAERPDDAWYTVKTGTAFNLAIAAVICVLFVLFAEPLIRLFNDDPAVIQLAVVLLYFGAAFQLADSLQVAVICALRAYHDTSSPPKYQVVAFLIFGLPIGMALAFGYGAPSLTGAKGMWFAMVVSLFIVGLLLLWRLATRAREVAV</sequence>
<name>A0A918VLK6_9GAMM</name>
<feature type="transmembrane region" description="Helical" evidence="10">
    <location>
        <begin position="389"/>
        <end position="409"/>
    </location>
</feature>
<evidence type="ECO:0000256" key="3">
    <source>
        <dbReference type="ARBA" id="ARBA00022449"/>
    </source>
</evidence>
<comment type="caution">
    <text evidence="11">The sequence shown here is derived from an EMBL/GenBank/DDBJ whole genome shotgun (WGS) entry which is preliminary data.</text>
</comment>
<feature type="transmembrane region" description="Helical" evidence="10">
    <location>
        <begin position="128"/>
        <end position="147"/>
    </location>
</feature>
<keyword evidence="8 10" id="KW-0472">Membrane</keyword>
<dbReference type="GO" id="GO:0015297">
    <property type="term" value="F:antiporter activity"/>
    <property type="evidence" value="ECO:0007669"/>
    <property type="project" value="UniProtKB-KW"/>
</dbReference>
<evidence type="ECO:0000256" key="4">
    <source>
        <dbReference type="ARBA" id="ARBA00022475"/>
    </source>
</evidence>